<dbReference type="Gene3D" id="3.40.190.10">
    <property type="entry name" value="Periplasmic binding protein-like II"/>
    <property type="match status" value="2"/>
</dbReference>
<comment type="caution">
    <text evidence="7">The sequence shown here is derived from an EMBL/GenBank/DDBJ whole genome shotgun (WGS) entry which is preliminary data.</text>
</comment>
<dbReference type="PROSITE" id="PS51257">
    <property type="entry name" value="PROKAR_LIPOPROTEIN"/>
    <property type="match status" value="1"/>
</dbReference>
<evidence type="ECO:0000313" key="8">
    <source>
        <dbReference type="Proteomes" id="UP001195422"/>
    </source>
</evidence>
<name>A0ABS4XVN6_GLUPR</name>
<organism evidence="7 8">
    <name type="scientific">Glutamicibacter protophormiae</name>
    <name type="common">Brevibacterium protophormiae</name>
    <dbReference type="NCBI Taxonomy" id="37930"/>
    <lineage>
        <taxon>Bacteria</taxon>
        <taxon>Bacillati</taxon>
        <taxon>Actinomycetota</taxon>
        <taxon>Actinomycetes</taxon>
        <taxon>Micrococcales</taxon>
        <taxon>Micrococcaceae</taxon>
        <taxon>Glutamicibacter</taxon>
    </lineage>
</organism>
<accession>A0ABS4XVN6</accession>
<proteinExistence type="inferred from homology"/>
<gene>
    <name evidence="7" type="ORF">JOF39_003521</name>
</gene>
<evidence type="ECO:0000259" key="6">
    <source>
        <dbReference type="SMART" id="SM00062"/>
    </source>
</evidence>
<evidence type="ECO:0000256" key="5">
    <source>
        <dbReference type="SAM" id="SignalP"/>
    </source>
</evidence>
<dbReference type="RefSeq" id="WP_188948819.1">
    <property type="nucleotide sequence ID" value="NZ_BMPH01000009.1"/>
</dbReference>
<evidence type="ECO:0000256" key="1">
    <source>
        <dbReference type="ARBA" id="ARBA00004196"/>
    </source>
</evidence>
<comment type="similarity">
    <text evidence="2 4">Belongs to the bacterial solute-binding protein 3 family.</text>
</comment>
<evidence type="ECO:0000313" key="7">
    <source>
        <dbReference type="EMBL" id="MBP2400440.1"/>
    </source>
</evidence>
<dbReference type="InterPro" id="IPR018313">
    <property type="entry name" value="SBP_3_CS"/>
</dbReference>
<dbReference type="InterPro" id="IPR001638">
    <property type="entry name" value="Solute-binding_3/MltF_N"/>
</dbReference>
<sequence>MRLTKKRFATTLAATSVALLALTACGSDSGSAEPSADAAGGPSFLTAGKLTVCSDIPYVPFEFKEKDSDKIVGFDMDIAAEIAKDAKAELNVIDASFDSIESGLFKSQCDIAISSLSITEARAKKMNFSTPYLDDDLVLVAKNGSGITDLETSKDKKVGVQQATTGEKYAKEQGLTQVVGYEDAGLQTQALLAGQVSGLLGNQSVMRYSIKDHKDFAVVAEFKTGEQLGIGVPLEKDATLTLVDGTLKRLADSGEMDKLKAKWFGEQ</sequence>
<evidence type="ECO:0000256" key="2">
    <source>
        <dbReference type="ARBA" id="ARBA00010333"/>
    </source>
</evidence>
<keyword evidence="3 5" id="KW-0732">Signal</keyword>
<dbReference type="EMBL" id="JAGIOJ010000001">
    <property type="protein sequence ID" value="MBP2400440.1"/>
    <property type="molecule type" value="Genomic_DNA"/>
</dbReference>
<protein>
    <submittedName>
        <fullName evidence="7">Polar amino acid transport system substrate-binding protein</fullName>
    </submittedName>
</protein>
<dbReference type="SUPFAM" id="SSF53850">
    <property type="entry name" value="Periplasmic binding protein-like II"/>
    <property type="match status" value="1"/>
</dbReference>
<comment type="subcellular location">
    <subcellularLocation>
        <location evidence="1">Cell envelope</location>
    </subcellularLocation>
</comment>
<dbReference type="PROSITE" id="PS01039">
    <property type="entry name" value="SBP_BACTERIAL_3"/>
    <property type="match status" value="1"/>
</dbReference>
<reference evidence="7 8" key="1">
    <citation type="submission" date="2021-03" db="EMBL/GenBank/DDBJ databases">
        <title>Sequencing the genomes of 1000 actinobacteria strains.</title>
        <authorList>
            <person name="Klenk H.-P."/>
        </authorList>
    </citation>
    <scope>NUCLEOTIDE SEQUENCE [LARGE SCALE GENOMIC DNA]</scope>
    <source>
        <strain evidence="7 8">DSM 20168</strain>
    </source>
</reference>
<dbReference type="SMART" id="SM00062">
    <property type="entry name" value="PBPb"/>
    <property type="match status" value="1"/>
</dbReference>
<evidence type="ECO:0000256" key="3">
    <source>
        <dbReference type="ARBA" id="ARBA00022729"/>
    </source>
</evidence>
<feature type="chain" id="PRO_5045875290" evidence="5">
    <location>
        <begin position="27"/>
        <end position="267"/>
    </location>
</feature>
<feature type="signal peptide" evidence="5">
    <location>
        <begin position="1"/>
        <end position="26"/>
    </location>
</feature>
<evidence type="ECO:0000256" key="4">
    <source>
        <dbReference type="RuleBase" id="RU003744"/>
    </source>
</evidence>
<dbReference type="Proteomes" id="UP001195422">
    <property type="component" value="Unassembled WGS sequence"/>
</dbReference>
<dbReference type="Pfam" id="PF00497">
    <property type="entry name" value="SBP_bac_3"/>
    <property type="match status" value="1"/>
</dbReference>
<dbReference type="PANTHER" id="PTHR35936">
    <property type="entry name" value="MEMBRANE-BOUND LYTIC MUREIN TRANSGLYCOSYLASE F"/>
    <property type="match status" value="1"/>
</dbReference>
<feature type="domain" description="Solute-binding protein family 3/N-terminal" evidence="6">
    <location>
        <begin position="49"/>
        <end position="267"/>
    </location>
</feature>
<keyword evidence="8" id="KW-1185">Reference proteome</keyword>
<dbReference type="PANTHER" id="PTHR35936:SF17">
    <property type="entry name" value="ARGININE-BINDING EXTRACELLULAR PROTEIN ARTP"/>
    <property type="match status" value="1"/>
</dbReference>
<dbReference type="CDD" id="cd13530">
    <property type="entry name" value="PBP2_peptides_like"/>
    <property type="match status" value="1"/>
</dbReference>